<evidence type="ECO:0000313" key="3">
    <source>
        <dbReference type="Proteomes" id="UP000321393"/>
    </source>
</evidence>
<gene>
    <name evidence="2" type="ORF">E5676_scaffold363G00230</name>
    <name evidence="1" type="ORF">E6C27_scaffold754G00260</name>
</gene>
<evidence type="ECO:0000313" key="1">
    <source>
        <dbReference type="EMBL" id="KAA0047373.1"/>
    </source>
</evidence>
<dbReference type="EMBL" id="SSTE01013251">
    <property type="protein sequence ID" value="KAA0047373.1"/>
    <property type="molecule type" value="Genomic_DNA"/>
</dbReference>
<dbReference type="AlphaFoldDB" id="A0A5A7TUZ5"/>
<dbReference type="Proteomes" id="UP000321393">
    <property type="component" value="Unassembled WGS sequence"/>
</dbReference>
<protein>
    <submittedName>
        <fullName evidence="1">TSA1-like protein</fullName>
    </submittedName>
</protein>
<dbReference type="EMBL" id="SSTD01009625">
    <property type="protein sequence ID" value="TYK14049.1"/>
    <property type="molecule type" value="Genomic_DNA"/>
</dbReference>
<evidence type="ECO:0000313" key="4">
    <source>
        <dbReference type="Proteomes" id="UP000321947"/>
    </source>
</evidence>
<comment type="caution">
    <text evidence="1">The sequence shown here is derived from an EMBL/GenBank/DDBJ whole genome shotgun (WGS) entry which is preliminary data.</text>
</comment>
<proteinExistence type="predicted"/>
<evidence type="ECO:0000313" key="2">
    <source>
        <dbReference type="EMBL" id="TYK14049.1"/>
    </source>
</evidence>
<reference evidence="3 4" key="1">
    <citation type="submission" date="2019-08" db="EMBL/GenBank/DDBJ databases">
        <title>Draft genome sequences of two oriental melons (Cucumis melo L. var makuwa).</title>
        <authorList>
            <person name="Kwon S.-Y."/>
        </authorList>
    </citation>
    <scope>NUCLEOTIDE SEQUENCE [LARGE SCALE GENOMIC DNA]</scope>
    <source>
        <strain evidence="4">cv. Chang Bougi</strain>
        <strain evidence="3">cv. SW 3</strain>
        <tissue evidence="1">Leaf</tissue>
    </source>
</reference>
<accession>A0A5A7TUZ5</accession>
<sequence length="85" mass="10446">MRKEIESKNKEYELLQSKYEFLRLDSLTHDSMVDEDKIEVDRKGFGKRKEPIEESRKMESEIQQLKELYTFEYFSVLYLLSKNKW</sequence>
<name>A0A5A7TUZ5_CUCMM</name>
<organism evidence="1 3">
    <name type="scientific">Cucumis melo var. makuwa</name>
    <name type="common">Oriental melon</name>
    <dbReference type="NCBI Taxonomy" id="1194695"/>
    <lineage>
        <taxon>Eukaryota</taxon>
        <taxon>Viridiplantae</taxon>
        <taxon>Streptophyta</taxon>
        <taxon>Embryophyta</taxon>
        <taxon>Tracheophyta</taxon>
        <taxon>Spermatophyta</taxon>
        <taxon>Magnoliopsida</taxon>
        <taxon>eudicotyledons</taxon>
        <taxon>Gunneridae</taxon>
        <taxon>Pentapetalae</taxon>
        <taxon>rosids</taxon>
        <taxon>fabids</taxon>
        <taxon>Cucurbitales</taxon>
        <taxon>Cucurbitaceae</taxon>
        <taxon>Benincaseae</taxon>
        <taxon>Cucumis</taxon>
    </lineage>
</organism>
<dbReference type="Proteomes" id="UP000321947">
    <property type="component" value="Unassembled WGS sequence"/>
</dbReference>